<evidence type="ECO:0000313" key="1">
    <source>
        <dbReference type="EMBL" id="KAG2449845.1"/>
    </source>
</evidence>
<organism evidence="1 2">
    <name type="scientific">Chlamydomonas schloesseri</name>
    <dbReference type="NCBI Taxonomy" id="2026947"/>
    <lineage>
        <taxon>Eukaryota</taxon>
        <taxon>Viridiplantae</taxon>
        <taxon>Chlorophyta</taxon>
        <taxon>core chlorophytes</taxon>
        <taxon>Chlorophyceae</taxon>
        <taxon>CS clade</taxon>
        <taxon>Chlamydomonadales</taxon>
        <taxon>Chlamydomonadaceae</taxon>
        <taxon>Chlamydomonas</taxon>
    </lineage>
</organism>
<dbReference type="EMBL" id="JAEHOD010000013">
    <property type="protein sequence ID" value="KAG2449845.1"/>
    <property type="molecule type" value="Genomic_DNA"/>
</dbReference>
<protein>
    <submittedName>
        <fullName evidence="1">Uncharacterized protein</fullName>
    </submittedName>
</protein>
<keyword evidence="2" id="KW-1185">Reference proteome</keyword>
<name>A0A835WLU4_9CHLO</name>
<gene>
    <name evidence="1" type="ORF">HYH02_005368</name>
</gene>
<accession>A0A835WLU4</accession>
<dbReference type="Proteomes" id="UP000613740">
    <property type="component" value="Unassembled WGS sequence"/>
</dbReference>
<reference evidence="1" key="1">
    <citation type="journal article" date="2020" name="bioRxiv">
        <title>Comparative genomics of Chlamydomonas.</title>
        <authorList>
            <person name="Craig R.J."/>
            <person name="Hasan A.R."/>
            <person name="Ness R.W."/>
            <person name="Keightley P.D."/>
        </authorList>
    </citation>
    <scope>NUCLEOTIDE SEQUENCE</scope>
    <source>
        <strain evidence="1">CCAP 11/173</strain>
    </source>
</reference>
<sequence>MALQLRALATGRDVTYLGRAYRDLLQRNRGAIPSYFLECALDGALSLGRVPNTLFLLKAMIPTGTEALMFTLNRDPFLIAAFFGHAPLCWALYQARKEDGFGNVLYTSGALTRELLSFSKVPSPELLLPAAPDKIAALLAAVAAVADPEALQRWLNAAPFPCPDEGPPPAATPAQVVGYRRWARQLRMLTVLTEAVAAGPQQGSIVPLRAWLWAARLLWAGGSVERRARALDRLLPVAAGAAGAEPGVVTQALLKELLLVA</sequence>
<evidence type="ECO:0000313" key="2">
    <source>
        <dbReference type="Proteomes" id="UP000613740"/>
    </source>
</evidence>
<dbReference type="AlphaFoldDB" id="A0A835WLU4"/>
<proteinExistence type="predicted"/>
<comment type="caution">
    <text evidence="1">The sequence shown here is derived from an EMBL/GenBank/DDBJ whole genome shotgun (WGS) entry which is preliminary data.</text>
</comment>